<organism evidence="2">
    <name type="scientific">Percolomonas cosmopolitus</name>
    <dbReference type="NCBI Taxonomy" id="63605"/>
    <lineage>
        <taxon>Eukaryota</taxon>
        <taxon>Discoba</taxon>
        <taxon>Heterolobosea</taxon>
        <taxon>Tetramitia</taxon>
        <taxon>Eutetramitia</taxon>
        <taxon>Percolomonadidae</taxon>
        <taxon>Percolomonas</taxon>
    </lineage>
</organism>
<feature type="region of interest" description="Disordered" evidence="1">
    <location>
        <begin position="67"/>
        <end position="93"/>
    </location>
</feature>
<reference evidence="2" key="1">
    <citation type="submission" date="2021-01" db="EMBL/GenBank/DDBJ databases">
        <authorList>
            <person name="Corre E."/>
            <person name="Pelletier E."/>
            <person name="Niang G."/>
            <person name="Scheremetjew M."/>
            <person name="Finn R."/>
            <person name="Kale V."/>
            <person name="Holt S."/>
            <person name="Cochrane G."/>
            <person name="Meng A."/>
            <person name="Brown T."/>
            <person name="Cohen L."/>
        </authorList>
    </citation>
    <scope>NUCLEOTIDE SEQUENCE</scope>
    <source>
        <strain evidence="2">WS</strain>
    </source>
</reference>
<accession>A0A7S1PJG9</accession>
<name>A0A7S1PJG9_9EUKA</name>
<gene>
    <name evidence="2" type="ORF">PCOS0759_LOCUS9124</name>
</gene>
<proteinExistence type="predicted"/>
<evidence type="ECO:0000313" key="2">
    <source>
        <dbReference type="EMBL" id="CAD9085870.1"/>
    </source>
</evidence>
<evidence type="ECO:0000256" key="1">
    <source>
        <dbReference type="SAM" id="MobiDB-lite"/>
    </source>
</evidence>
<dbReference type="EMBL" id="HBGD01011074">
    <property type="protein sequence ID" value="CAD9085870.1"/>
    <property type="molecule type" value="Transcribed_RNA"/>
</dbReference>
<protein>
    <submittedName>
        <fullName evidence="2">Uncharacterized protein</fullName>
    </submittedName>
</protein>
<sequence length="282" mass="31928">MLGVSKTAAKCCHMAAKSANYQQCTSIFMKRSYAETSSSSSTPPKQDPQKIAPNLFSILQGSGNETTLPGWKSSAMEQKERPAPQRNSAVSSDVEVDPLLADVQSQMGVSTSSSSSKKTPATRAAQIRERVKMYNQMLSRQPTTLTVQFSERRTNSFVTFFLGKEPKMALLGAYSLGKLLKVTHKQRRSPQNTKIFVENVMRRFFPRYMVMTKAVMFNIRIKGTRKVARPLLAEVRMLLQDQMKEVRETGFLSHPLWTLGSIKNVTPYDMGSHKKRKRWRHL</sequence>
<dbReference type="AlphaFoldDB" id="A0A7S1PJG9"/>
<feature type="compositionally biased region" description="Low complexity" evidence="1">
    <location>
        <begin position="110"/>
        <end position="119"/>
    </location>
</feature>
<feature type="region of interest" description="Disordered" evidence="1">
    <location>
        <begin position="105"/>
        <end position="124"/>
    </location>
</feature>